<sequence length="242" mass="25875">MTVTSSPRSIAALGIQSGFRTGPRLLSRIFAAWEKSKDTWVARARRVGLKRSLRARQKIRRTSIHGSGSVARSHVHFVLGMTFGLILFAHASCSQLHDIFTTRRAARIGQGRRPCLACRAWSAASGAVAVATCAGYTWAVACSAAASAGELSLDTDIVLCEAIRRGNGLHRHKHKSSFNAVRLPWGLALGQRGLLQRILPVLVQAGHATASPSNARGKPSHCMTSEPSVTAPAAVVLSPLRM</sequence>
<reference evidence="1 2" key="1">
    <citation type="submission" date="2020-04" db="EMBL/GenBank/DDBJ databases">
        <authorList>
            <person name="De Canck E."/>
        </authorList>
    </citation>
    <scope>NUCLEOTIDE SEQUENCE [LARGE SCALE GENOMIC DNA]</scope>
    <source>
        <strain evidence="1 2">LMG 27174</strain>
    </source>
</reference>
<protein>
    <submittedName>
        <fullName evidence="1">Uncharacterized protein</fullName>
    </submittedName>
</protein>
<dbReference type="Proteomes" id="UP000494205">
    <property type="component" value="Unassembled WGS sequence"/>
</dbReference>
<evidence type="ECO:0000313" key="1">
    <source>
        <dbReference type="EMBL" id="CAB3652440.1"/>
    </source>
</evidence>
<evidence type="ECO:0000313" key="2">
    <source>
        <dbReference type="Proteomes" id="UP000494205"/>
    </source>
</evidence>
<dbReference type="EMBL" id="CADIJZ010000004">
    <property type="protein sequence ID" value="CAB3652440.1"/>
    <property type="molecule type" value="Genomic_DNA"/>
</dbReference>
<dbReference type="AlphaFoldDB" id="A0A6J5A3I4"/>
<organism evidence="1 2">
    <name type="scientific">Paraburkholderia rhynchosiae</name>
    <dbReference type="NCBI Taxonomy" id="487049"/>
    <lineage>
        <taxon>Bacteria</taxon>
        <taxon>Pseudomonadati</taxon>
        <taxon>Pseudomonadota</taxon>
        <taxon>Betaproteobacteria</taxon>
        <taxon>Burkholderiales</taxon>
        <taxon>Burkholderiaceae</taxon>
        <taxon>Paraburkholderia</taxon>
    </lineage>
</organism>
<proteinExistence type="predicted"/>
<accession>A0A6J5A3I4</accession>
<name>A0A6J5A3I4_9BURK</name>
<gene>
    <name evidence="1" type="ORF">LMG27174_01222</name>
</gene>